<reference evidence="9" key="1">
    <citation type="journal article" date="2019" name="Int. J. Syst. Evol. Microbiol.">
        <title>The Global Catalogue of Microorganisms (GCM) 10K type strain sequencing project: providing services to taxonomists for standard genome sequencing and annotation.</title>
        <authorList>
            <consortium name="The Broad Institute Genomics Platform"/>
            <consortium name="The Broad Institute Genome Sequencing Center for Infectious Disease"/>
            <person name="Wu L."/>
            <person name="Ma J."/>
        </authorList>
    </citation>
    <scope>NUCLEOTIDE SEQUENCE [LARGE SCALE GENOMIC DNA]</scope>
    <source>
        <strain evidence="9">CECT 8570</strain>
    </source>
</reference>
<dbReference type="Pfam" id="PF25876">
    <property type="entry name" value="HH_MFP_RND"/>
    <property type="match status" value="1"/>
</dbReference>
<evidence type="ECO:0000259" key="7">
    <source>
        <dbReference type="Pfam" id="PF25917"/>
    </source>
</evidence>
<accession>A0ABV8V1F4</accession>
<dbReference type="PRINTS" id="PR01490">
    <property type="entry name" value="RTXTOXIND"/>
</dbReference>
<keyword evidence="5" id="KW-0812">Transmembrane</keyword>
<evidence type="ECO:0000256" key="5">
    <source>
        <dbReference type="SAM" id="Phobius"/>
    </source>
</evidence>
<keyword evidence="9" id="KW-1185">Reference proteome</keyword>
<organism evidence="8 9">
    <name type="scientific">Simiduia curdlanivorans</name>
    <dbReference type="NCBI Taxonomy" id="1492769"/>
    <lineage>
        <taxon>Bacteria</taxon>
        <taxon>Pseudomonadati</taxon>
        <taxon>Pseudomonadota</taxon>
        <taxon>Gammaproteobacteria</taxon>
        <taxon>Cellvibrionales</taxon>
        <taxon>Cellvibrionaceae</taxon>
        <taxon>Simiduia</taxon>
    </lineage>
</organism>
<keyword evidence="2 3" id="KW-0175">Coiled coil</keyword>
<dbReference type="RefSeq" id="WP_290259364.1">
    <property type="nucleotide sequence ID" value="NZ_JAUFQG010000004.1"/>
</dbReference>
<proteinExistence type="inferred from homology"/>
<dbReference type="InterPro" id="IPR058624">
    <property type="entry name" value="MdtA-like_HH"/>
</dbReference>
<keyword evidence="5" id="KW-0472">Membrane</keyword>
<keyword evidence="5" id="KW-1133">Transmembrane helix</keyword>
<dbReference type="Proteomes" id="UP001595840">
    <property type="component" value="Unassembled WGS sequence"/>
</dbReference>
<feature type="coiled-coil region" evidence="3">
    <location>
        <begin position="106"/>
        <end position="140"/>
    </location>
</feature>
<feature type="domain" description="Multidrug resistance protein MdtA-like barrel-sandwich hybrid" evidence="7">
    <location>
        <begin position="66"/>
        <end position="220"/>
    </location>
</feature>
<dbReference type="Gene3D" id="6.10.140.1990">
    <property type="match status" value="1"/>
</dbReference>
<dbReference type="PANTHER" id="PTHR30469:SF33">
    <property type="entry name" value="SLR1207 PROTEIN"/>
    <property type="match status" value="1"/>
</dbReference>
<protein>
    <submittedName>
        <fullName evidence="8">Efflux RND transporter periplasmic adaptor subunit</fullName>
    </submittedName>
</protein>
<evidence type="ECO:0000256" key="3">
    <source>
        <dbReference type="SAM" id="Coils"/>
    </source>
</evidence>
<name>A0ABV8V1F4_9GAMM</name>
<feature type="region of interest" description="Disordered" evidence="4">
    <location>
        <begin position="368"/>
        <end position="387"/>
    </location>
</feature>
<comment type="similarity">
    <text evidence="1">Belongs to the membrane fusion protein (MFP) (TC 8.A.1) family.</text>
</comment>
<evidence type="ECO:0000256" key="2">
    <source>
        <dbReference type="ARBA" id="ARBA00023054"/>
    </source>
</evidence>
<dbReference type="Gene3D" id="6.20.50.140">
    <property type="match status" value="1"/>
</dbReference>
<evidence type="ECO:0000313" key="9">
    <source>
        <dbReference type="Proteomes" id="UP001595840"/>
    </source>
</evidence>
<dbReference type="SUPFAM" id="SSF111369">
    <property type="entry name" value="HlyD-like secretion proteins"/>
    <property type="match status" value="1"/>
</dbReference>
<gene>
    <name evidence="8" type="ORF">ACFOX3_05220</name>
</gene>
<dbReference type="Gene3D" id="2.40.30.170">
    <property type="match status" value="1"/>
</dbReference>
<dbReference type="Gene3D" id="2.40.50.100">
    <property type="match status" value="1"/>
</dbReference>
<dbReference type="Pfam" id="PF25917">
    <property type="entry name" value="BSH_RND"/>
    <property type="match status" value="1"/>
</dbReference>
<evidence type="ECO:0000256" key="4">
    <source>
        <dbReference type="SAM" id="MobiDB-lite"/>
    </source>
</evidence>
<evidence type="ECO:0000256" key="1">
    <source>
        <dbReference type="ARBA" id="ARBA00009477"/>
    </source>
</evidence>
<evidence type="ECO:0000313" key="8">
    <source>
        <dbReference type="EMBL" id="MFC4361693.1"/>
    </source>
</evidence>
<dbReference type="NCBIfam" id="TIGR01730">
    <property type="entry name" value="RND_mfp"/>
    <property type="match status" value="1"/>
</dbReference>
<sequence>MNKIKALLSAKRVIGLSLGLLALTISLMAYWLTSSAESTTLLVEKVTRGDIENYIGATGALEPKQYVEVGAQVSGQIKKIYIEEGDLVQAGQLLAEIDATVFETQVQNAEASLEGNRAQLQQLQAELELAELRAKRNKSLHEKRAVSEDTLFESQANEKILRAKIRAMEAQIKADTASLAGDRATLGYAKIFAPIAGTVVTISVREGQTLNANQNAPLLLKIADLSVLTLRADISEADVTRLEKTMPVYFKTFGGGERRWYSTVRQILPTPSIINDVVLYQALIDIDNTDGLLMDAMTTQVFFVLESAKDALLVPLGAVRGRGARGEVSVKKGAQITPVKVAVGVRNRTHAEIISGLDEGVDIVVGDRNSSARDKSSSMLGGGSRRP</sequence>
<dbReference type="InterPro" id="IPR006143">
    <property type="entry name" value="RND_pump_MFP"/>
</dbReference>
<feature type="transmembrane region" description="Helical" evidence="5">
    <location>
        <begin position="12"/>
        <end position="32"/>
    </location>
</feature>
<evidence type="ECO:0000259" key="6">
    <source>
        <dbReference type="Pfam" id="PF25876"/>
    </source>
</evidence>
<dbReference type="EMBL" id="JBHSCX010000003">
    <property type="protein sequence ID" value="MFC4361693.1"/>
    <property type="molecule type" value="Genomic_DNA"/>
</dbReference>
<comment type="caution">
    <text evidence="8">The sequence shown here is derived from an EMBL/GenBank/DDBJ whole genome shotgun (WGS) entry which is preliminary data.</text>
</comment>
<dbReference type="InterPro" id="IPR030190">
    <property type="entry name" value="MacA_alpha-hairpin_sf"/>
</dbReference>
<dbReference type="PANTHER" id="PTHR30469">
    <property type="entry name" value="MULTIDRUG RESISTANCE PROTEIN MDTA"/>
    <property type="match status" value="1"/>
</dbReference>
<dbReference type="InterPro" id="IPR058625">
    <property type="entry name" value="MdtA-like_BSH"/>
</dbReference>
<feature type="domain" description="Multidrug resistance protein MdtA-like alpha-helical hairpin" evidence="6">
    <location>
        <begin position="117"/>
        <end position="188"/>
    </location>
</feature>